<dbReference type="GO" id="GO:0051083">
    <property type="term" value="P:'de novo' cotranslational protein folding"/>
    <property type="evidence" value="ECO:0007669"/>
    <property type="project" value="TreeGrafter"/>
</dbReference>
<proteinExistence type="predicted"/>
<dbReference type="SUPFAM" id="SSF109998">
    <property type="entry name" value="Triger factor/SurA peptide-binding domain-like"/>
    <property type="match status" value="1"/>
</dbReference>
<dbReference type="SUPFAM" id="SSF102735">
    <property type="entry name" value="Trigger factor ribosome-binding domain"/>
    <property type="match status" value="1"/>
</dbReference>
<accession>A0A5C6RJI0</accession>
<evidence type="ECO:0000313" key="2">
    <source>
        <dbReference type="EMBL" id="TXB62481.1"/>
    </source>
</evidence>
<dbReference type="RefSeq" id="WP_147168157.1">
    <property type="nucleotide sequence ID" value="NZ_VOOR01000029.1"/>
</dbReference>
<gene>
    <name evidence="2" type="primary">tig</name>
    <name evidence="2" type="ORF">FRY97_13900</name>
</gene>
<dbReference type="GO" id="GO:0015031">
    <property type="term" value="P:protein transport"/>
    <property type="evidence" value="ECO:0007669"/>
    <property type="project" value="InterPro"/>
</dbReference>
<dbReference type="InterPro" id="IPR008881">
    <property type="entry name" value="Trigger_fac_ribosome-bd_bac"/>
</dbReference>
<comment type="caution">
    <text evidence="2">The sequence shown here is derived from an EMBL/GenBank/DDBJ whole genome shotgun (WGS) entry which is preliminary data.</text>
</comment>
<dbReference type="PANTHER" id="PTHR30560:SF3">
    <property type="entry name" value="TRIGGER FACTOR-LIKE PROTEIN TIG, CHLOROPLASTIC"/>
    <property type="match status" value="1"/>
</dbReference>
<dbReference type="PANTHER" id="PTHR30560">
    <property type="entry name" value="TRIGGER FACTOR CHAPERONE AND PEPTIDYL-PROLYL CIS/TRANS ISOMERASE"/>
    <property type="match status" value="1"/>
</dbReference>
<dbReference type="InterPro" id="IPR036611">
    <property type="entry name" value="Trigger_fac_ribosome-bd_sf"/>
</dbReference>
<dbReference type="GO" id="GO:0003755">
    <property type="term" value="F:peptidyl-prolyl cis-trans isomerase activity"/>
    <property type="evidence" value="ECO:0007669"/>
    <property type="project" value="UniProtKB-EC"/>
</dbReference>
<dbReference type="InterPro" id="IPR005215">
    <property type="entry name" value="Trig_fac"/>
</dbReference>
<dbReference type="Proteomes" id="UP000321580">
    <property type="component" value="Unassembled WGS sequence"/>
</dbReference>
<dbReference type="InterPro" id="IPR027304">
    <property type="entry name" value="Trigger_fact/SurA_dom_sf"/>
</dbReference>
<dbReference type="AlphaFoldDB" id="A0A5C6RJI0"/>
<evidence type="ECO:0000313" key="3">
    <source>
        <dbReference type="Proteomes" id="UP000321580"/>
    </source>
</evidence>
<dbReference type="GO" id="GO:0043022">
    <property type="term" value="F:ribosome binding"/>
    <property type="evidence" value="ECO:0007669"/>
    <property type="project" value="TreeGrafter"/>
</dbReference>
<dbReference type="EMBL" id="VOOR01000029">
    <property type="protein sequence ID" value="TXB62481.1"/>
    <property type="molecule type" value="Genomic_DNA"/>
</dbReference>
<keyword evidence="3" id="KW-1185">Reference proteome</keyword>
<dbReference type="GO" id="GO:0043335">
    <property type="term" value="P:protein unfolding"/>
    <property type="evidence" value="ECO:0007669"/>
    <property type="project" value="TreeGrafter"/>
</dbReference>
<name>A0A5C6RJI0_9BACT</name>
<dbReference type="EC" id="5.2.1.8" evidence="2"/>
<dbReference type="Gene3D" id="3.30.70.1050">
    <property type="entry name" value="Trigger factor ribosome-binding domain"/>
    <property type="match status" value="1"/>
</dbReference>
<organism evidence="2 3">
    <name type="scientific">Phaeodactylibacter luteus</name>
    <dbReference type="NCBI Taxonomy" id="1564516"/>
    <lineage>
        <taxon>Bacteria</taxon>
        <taxon>Pseudomonadati</taxon>
        <taxon>Bacteroidota</taxon>
        <taxon>Saprospiria</taxon>
        <taxon>Saprospirales</taxon>
        <taxon>Haliscomenobacteraceae</taxon>
        <taxon>Phaeodactylibacter</taxon>
    </lineage>
</organism>
<dbReference type="NCBIfam" id="TIGR00115">
    <property type="entry name" value="tig"/>
    <property type="match status" value="1"/>
</dbReference>
<dbReference type="Pfam" id="PF05697">
    <property type="entry name" value="Trigger_N"/>
    <property type="match status" value="1"/>
</dbReference>
<dbReference type="Gene3D" id="1.10.3120.10">
    <property type="entry name" value="Trigger factor, C-terminal domain"/>
    <property type="match status" value="1"/>
</dbReference>
<dbReference type="InterPro" id="IPR037041">
    <property type="entry name" value="Trigger_fac_C_sf"/>
</dbReference>
<dbReference type="PIRSF" id="PIRSF003095">
    <property type="entry name" value="Trigger_factor"/>
    <property type="match status" value="1"/>
</dbReference>
<evidence type="ECO:0000259" key="1">
    <source>
        <dbReference type="Pfam" id="PF05697"/>
    </source>
</evidence>
<keyword evidence="2" id="KW-0413">Isomerase</keyword>
<dbReference type="GO" id="GO:0044183">
    <property type="term" value="F:protein folding chaperone"/>
    <property type="evidence" value="ECO:0007669"/>
    <property type="project" value="TreeGrafter"/>
</dbReference>
<sequence>MPKVERKDIDNLNAVITVTLEKSDYEPKFNTELGKYRKQANMKGFRKGKTPVSVLRKMYGKGVLADVINEMLQSELYQYLNENGLNVLGQPLPSEEQEPVEFDLKALQDYVFKFDIGLSPDFEVKGADESETYEKMAVEVADDMVEEDLMAARKRSGNRESVTEMVKDNDMVKFAARELEGETVKEGGISTEFSVLINNNTNEAVREALYTKKQGDTIRLNLLELEEGRDEDYVRKYYLNLEEADADVTFNPEFEAEILEVNRIVPAALDQEFFDQAFGEGEVASEEEAKEKIREQIAGFYNNQAEALLSRDIQERLLELNPLELPEAFLKRWMAASNEGVTAEQIEAEFDGFAKNLQWSLIRNKLVSKFEIKVEEGEVVEAARRRIRSYFGGAPMAGMEQIVESTAMRILQDEKQVEQLYEEVLTDRVFGALIEKVSIAEKPVDLKTFEAEVEKARASNASSAAAEEEE</sequence>
<dbReference type="OrthoDB" id="9767721at2"/>
<reference evidence="2 3" key="1">
    <citation type="submission" date="2019-08" db="EMBL/GenBank/DDBJ databases">
        <title>Genome of Phaeodactylibacter luteus.</title>
        <authorList>
            <person name="Bowman J.P."/>
        </authorList>
    </citation>
    <scope>NUCLEOTIDE SEQUENCE [LARGE SCALE GENOMIC DNA]</scope>
    <source>
        <strain evidence="2 3">KCTC 42180</strain>
    </source>
</reference>
<feature type="domain" description="Trigger factor ribosome-binding bacterial" evidence="1">
    <location>
        <begin position="3"/>
        <end position="149"/>
    </location>
</feature>
<protein>
    <submittedName>
        <fullName evidence="2">Trigger factor</fullName>
        <ecNumber evidence="2">5.2.1.8</ecNumber>
    </submittedName>
</protein>